<evidence type="ECO:0000256" key="4">
    <source>
        <dbReference type="ARBA" id="ARBA00022452"/>
    </source>
</evidence>
<evidence type="ECO:0000256" key="9">
    <source>
        <dbReference type="SAM" id="SignalP"/>
    </source>
</evidence>
<evidence type="ECO:0000313" key="12">
    <source>
        <dbReference type="Proteomes" id="UP000000467"/>
    </source>
</evidence>
<dbReference type="Gene3D" id="3.30.457.10">
    <property type="entry name" value="Copper amine oxidase-like, N-terminal domain"/>
    <property type="match status" value="2"/>
</dbReference>
<accession>K4LEP6</accession>
<evidence type="ECO:0000256" key="6">
    <source>
        <dbReference type="ARBA" id="ARBA00023136"/>
    </source>
</evidence>
<dbReference type="EMBL" id="CP003732">
    <property type="protein sequence ID" value="AFV10450.1"/>
    <property type="molecule type" value="Genomic_DNA"/>
</dbReference>
<keyword evidence="7" id="KW-0998">Cell outer membrane</keyword>
<dbReference type="GO" id="GO:0015562">
    <property type="term" value="F:efflux transmembrane transporter activity"/>
    <property type="evidence" value="ECO:0007669"/>
    <property type="project" value="InterPro"/>
</dbReference>
<keyword evidence="12" id="KW-1185">Reference proteome</keyword>
<dbReference type="InterPro" id="IPR012854">
    <property type="entry name" value="Cu_amine_oxidase-like_N"/>
</dbReference>
<keyword evidence="5" id="KW-0812">Transmembrane</keyword>
<dbReference type="Pfam" id="PF07833">
    <property type="entry name" value="Cu_amine_oxidN1"/>
    <property type="match status" value="1"/>
</dbReference>
<dbReference type="eggNOG" id="COG1538">
    <property type="taxonomic scope" value="Bacteria"/>
</dbReference>
<feature type="coiled-coil region" evidence="8">
    <location>
        <begin position="298"/>
        <end position="325"/>
    </location>
</feature>
<dbReference type="Proteomes" id="UP000000467">
    <property type="component" value="Chromosome"/>
</dbReference>
<name>K4LEP6_THEPS</name>
<keyword evidence="8" id="KW-0175">Coiled coil</keyword>
<reference evidence="11 12" key="1">
    <citation type="journal article" date="2012" name="BMC Genomics">
        <title>Genome-guided analysis of physiological and morphological traits of the fermentative acetate oxidizer Thermacetogenium phaeum.</title>
        <authorList>
            <person name="Oehler D."/>
            <person name="Poehlein A."/>
            <person name="Leimbach A."/>
            <person name="Muller N."/>
            <person name="Daniel R."/>
            <person name="Gottschalk G."/>
            <person name="Schink B."/>
        </authorList>
    </citation>
    <scope>NUCLEOTIDE SEQUENCE [LARGE SCALE GENOMIC DNA]</scope>
    <source>
        <strain evidence="12">ATCC BAA-254 / DSM 26808 / PB</strain>
    </source>
</reference>
<evidence type="ECO:0000256" key="8">
    <source>
        <dbReference type="SAM" id="Coils"/>
    </source>
</evidence>
<dbReference type="KEGG" id="tpz:Tph_c02030"/>
<dbReference type="GO" id="GO:1990281">
    <property type="term" value="C:efflux pump complex"/>
    <property type="evidence" value="ECO:0007669"/>
    <property type="project" value="TreeGrafter"/>
</dbReference>
<evidence type="ECO:0000313" key="11">
    <source>
        <dbReference type="EMBL" id="AFV10450.1"/>
    </source>
</evidence>
<feature type="domain" description="Copper amine oxidase-like N-terminal" evidence="10">
    <location>
        <begin position="415"/>
        <end position="523"/>
    </location>
</feature>
<dbReference type="RefSeq" id="WP_015049369.1">
    <property type="nucleotide sequence ID" value="NC_018870.1"/>
</dbReference>
<gene>
    <name evidence="11" type="ordered locus">Tph_c02030</name>
</gene>
<dbReference type="GO" id="GO:0009279">
    <property type="term" value="C:cell outer membrane"/>
    <property type="evidence" value="ECO:0007669"/>
    <property type="project" value="UniProtKB-SubCell"/>
</dbReference>
<keyword evidence="9" id="KW-0732">Signal</keyword>
<evidence type="ECO:0000259" key="10">
    <source>
        <dbReference type="Pfam" id="PF07833"/>
    </source>
</evidence>
<evidence type="ECO:0000256" key="3">
    <source>
        <dbReference type="ARBA" id="ARBA00022448"/>
    </source>
</evidence>
<dbReference type="SUPFAM" id="SSF56954">
    <property type="entry name" value="Outer membrane efflux proteins (OEP)"/>
    <property type="match status" value="1"/>
</dbReference>
<sequence>MLVKKPRSIMLALFLFLCFTAGAALPVSWAKEPASPELSLKEAVLMAWSNSEDVKAAELGVEKAEEQRQDASHFVEMIPASGPSGNPNAAIIWTNFLKADIAWQMAKKDLQQKKDNIVVDVFTKYYTVINCQDKLKKAEVDLARDEEALRVARAGFRAGTVTGAAVTGAEARAEASRKALEAARAELEKAYISFNKVVGLWPEDRPVLTDALSFTPLEIDSLDAEAARAVENSKDIWKLKQLVAIEQLDVDYPWGIGSGGVSYKYYDVEKPDVDIAELNVAAAESAIKEKVRTLYQDIRATEEQYNALLAAKQAAEEQLRVARALYDCGMTTLEKLKEAEAGCAEVENNIAGLVYKHAIQVANFNLLTGRPVVKGISDEELAAERKEQAKRDESENTEPEPTVVRFVMGEKSFRVNDRDVEMDVAPYAIDGRAFLPVRYAAQALGIPDENITWDGKTGMVTLVKGDRKITMKVGSRVMLVNTRVVEMDVAPQVKDGRVFLPVRYLGEALGAEFNWNYIRREVTVTI</sequence>
<dbReference type="SUPFAM" id="SSF55383">
    <property type="entry name" value="Copper amine oxidase, domain N"/>
    <property type="match status" value="2"/>
</dbReference>
<feature type="signal peptide" evidence="9">
    <location>
        <begin position="1"/>
        <end position="23"/>
    </location>
</feature>
<dbReference type="STRING" id="1089553.Tph_c02030"/>
<keyword evidence="4" id="KW-1134">Transmembrane beta strand</keyword>
<dbReference type="PANTHER" id="PTHR30026:SF20">
    <property type="entry name" value="OUTER MEMBRANE PROTEIN TOLC"/>
    <property type="match status" value="1"/>
</dbReference>
<evidence type="ECO:0000256" key="7">
    <source>
        <dbReference type="ARBA" id="ARBA00023237"/>
    </source>
</evidence>
<keyword evidence="6" id="KW-0472">Membrane</keyword>
<dbReference type="InterPro" id="IPR003423">
    <property type="entry name" value="OMP_efflux"/>
</dbReference>
<feature type="chain" id="PRO_5038936822" evidence="9">
    <location>
        <begin position="24"/>
        <end position="526"/>
    </location>
</feature>
<evidence type="ECO:0000256" key="5">
    <source>
        <dbReference type="ARBA" id="ARBA00022692"/>
    </source>
</evidence>
<dbReference type="InterPro" id="IPR051906">
    <property type="entry name" value="TolC-like"/>
</dbReference>
<dbReference type="Gene3D" id="1.20.1600.10">
    <property type="entry name" value="Outer membrane efflux proteins (OEP)"/>
    <property type="match status" value="1"/>
</dbReference>
<dbReference type="AlphaFoldDB" id="K4LEP6"/>
<comment type="subcellular location">
    <subcellularLocation>
        <location evidence="1">Cell outer membrane</location>
    </subcellularLocation>
</comment>
<dbReference type="PANTHER" id="PTHR30026">
    <property type="entry name" value="OUTER MEMBRANE PROTEIN TOLC"/>
    <property type="match status" value="1"/>
</dbReference>
<dbReference type="OrthoDB" id="1803658at2"/>
<dbReference type="Pfam" id="PF02321">
    <property type="entry name" value="OEP"/>
    <property type="match status" value="1"/>
</dbReference>
<evidence type="ECO:0000256" key="2">
    <source>
        <dbReference type="ARBA" id="ARBA00007613"/>
    </source>
</evidence>
<dbReference type="GO" id="GO:0015288">
    <property type="term" value="F:porin activity"/>
    <property type="evidence" value="ECO:0007669"/>
    <property type="project" value="TreeGrafter"/>
</dbReference>
<dbReference type="HOGENOM" id="CLU_517707_0_0_9"/>
<feature type="coiled-coil region" evidence="8">
    <location>
        <begin position="128"/>
        <end position="190"/>
    </location>
</feature>
<keyword evidence="3" id="KW-0813">Transport</keyword>
<proteinExistence type="inferred from homology"/>
<comment type="similarity">
    <text evidence="2">Belongs to the outer membrane factor (OMF) (TC 1.B.17) family.</text>
</comment>
<dbReference type="InterPro" id="IPR036582">
    <property type="entry name" value="Mao_N_sf"/>
</dbReference>
<evidence type="ECO:0000256" key="1">
    <source>
        <dbReference type="ARBA" id="ARBA00004442"/>
    </source>
</evidence>
<organism evidence="11 12">
    <name type="scientific">Thermacetogenium phaeum (strain ATCC BAA-254 / DSM 26808 / PB)</name>
    <dbReference type="NCBI Taxonomy" id="1089553"/>
    <lineage>
        <taxon>Bacteria</taxon>
        <taxon>Bacillati</taxon>
        <taxon>Bacillota</taxon>
        <taxon>Clostridia</taxon>
        <taxon>Thermoanaerobacterales</taxon>
        <taxon>Thermoanaerobacteraceae</taxon>
        <taxon>Thermacetogenium</taxon>
    </lineage>
</organism>
<protein>
    <submittedName>
        <fullName evidence="11">Outer membrane efflux protein</fullName>
    </submittedName>
</protein>